<evidence type="ECO:0000313" key="4">
    <source>
        <dbReference type="Proteomes" id="UP001139157"/>
    </source>
</evidence>
<dbReference type="InterPro" id="IPR036390">
    <property type="entry name" value="WH_DNA-bd_sf"/>
</dbReference>
<gene>
    <name evidence="3" type="ORF">NDR86_32135</name>
</gene>
<dbReference type="Proteomes" id="UP001139157">
    <property type="component" value="Unassembled WGS sequence"/>
</dbReference>
<proteinExistence type="predicted"/>
<dbReference type="RefSeq" id="WP_251917610.1">
    <property type="nucleotide sequence ID" value="NZ_JAMRXG010000019.1"/>
</dbReference>
<dbReference type="InterPro" id="IPR036388">
    <property type="entry name" value="WH-like_DNA-bd_sf"/>
</dbReference>
<reference evidence="3" key="1">
    <citation type="submission" date="2022-06" db="EMBL/GenBank/DDBJ databases">
        <title>Novel species in genus nocardia.</title>
        <authorList>
            <person name="Li F."/>
        </authorList>
    </citation>
    <scope>NUCLEOTIDE SEQUENCE</scope>
    <source>
        <strain evidence="3">CDC141</strain>
    </source>
</reference>
<feature type="domain" description="HTH marR-type" evidence="2">
    <location>
        <begin position="1"/>
        <end position="135"/>
    </location>
</feature>
<dbReference type="SMART" id="SM00347">
    <property type="entry name" value="HTH_MARR"/>
    <property type="match status" value="1"/>
</dbReference>
<dbReference type="SUPFAM" id="SSF46785">
    <property type="entry name" value="Winged helix' DNA-binding domain"/>
    <property type="match status" value="1"/>
</dbReference>
<dbReference type="Gene3D" id="1.10.10.10">
    <property type="entry name" value="Winged helix-like DNA-binding domain superfamily/Winged helix DNA-binding domain"/>
    <property type="match status" value="1"/>
</dbReference>
<feature type="region of interest" description="Disordered" evidence="1">
    <location>
        <begin position="81"/>
        <end position="100"/>
    </location>
</feature>
<dbReference type="GO" id="GO:0006950">
    <property type="term" value="P:response to stress"/>
    <property type="evidence" value="ECO:0007669"/>
    <property type="project" value="TreeGrafter"/>
</dbReference>
<evidence type="ECO:0000313" key="3">
    <source>
        <dbReference type="EMBL" id="MCM6778146.1"/>
    </source>
</evidence>
<accession>A0A9X2ED44</accession>
<evidence type="ECO:0000256" key="1">
    <source>
        <dbReference type="SAM" id="MobiDB-lite"/>
    </source>
</evidence>
<dbReference type="GO" id="GO:0003700">
    <property type="term" value="F:DNA-binding transcription factor activity"/>
    <property type="evidence" value="ECO:0007669"/>
    <property type="project" value="InterPro"/>
</dbReference>
<dbReference type="Pfam" id="PF01047">
    <property type="entry name" value="MarR"/>
    <property type="match status" value="1"/>
</dbReference>
<sequence length="145" mass="15602">MTGQPDPGETYRRYQSAVVLHAQAGARACGLGASDLHALTILALAGAMTPGELGARIGLTTGPTTRLVDRLEHAGYVRRVPDPSDRRKVTVQPTGEPADLDRKLTPARRRLAELIASYEPQEQRILLDYFARAAAALEQSATEIG</sequence>
<dbReference type="PANTHER" id="PTHR33164">
    <property type="entry name" value="TRANSCRIPTIONAL REGULATOR, MARR FAMILY"/>
    <property type="match status" value="1"/>
</dbReference>
<dbReference type="EMBL" id="JAMRXG010000019">
    <property type="protein sequence ID" value="MCM6778146.1"/>
    <property type="molecule type" value="Genomic_DNA"/>
</dbReference>
<dbReference type="PROSITE" id="PS50995">
    <property type="entry name" value="HTH_MARR_2"/>
    <property type="match status" value="1"/>
</dbReference>
<protein>
    <submittedName>
        <fullName evidence="3">MarR family transcriptional regulator</fullName>
    </submittedName>
</protein>
<dbReference type="PANTHER" id="PTHR33164:SF106">
    <property type="entry name" value="TRANSCRIPTIONAL REGULATORY PROTEIN"/>
    <property type="match status" value="1"/>
</dbReference>
<organism evidence="3 4">
    <name type="scientific">Nocardia pulmonis</name>
    <dbReference type="NCBI Taxonomy" id="2951408"/>
    <lineage>
        <taxon>Bacteria</taxon>
        <taxon>Bacillati</taxon>
        <taxon>Actinomycetota</taxon>
        <taxon>Actinomycetes</taxon>
        <taxon>Mycobacteriales</taxon>
        <taxon>Nocardiaceae</taxon>
        <taxon>Nocardia</taxon>
    </lineage>
</organism>
<dbReference type="InterPro" id="IPR000835">
    <property type="entry name" value="HTH_MarR-typ"/>
</dbReference>
<keyword evidence="4" id="KW-1185">Reference proteome</keyword>
<name>A0A9X2ED44_9NOCA</name>
<comment type="caution">
    <text evidence="3">The sequence shown here is derived from an EMBL/GenBank/DDBJ whole genome shotgun (WGS) entry which is preliminary data.</text>
</comment>
<evidence type="ECO:0000259" key="2">
    <source>
        <dbReference type="PROSITE" id="PS50995"/>
    </source>
</evidence>
<dbReference type="InterPro" id="IPR039422">
    <property type="entry name" value="MarR/SlyA-like"/>
</dbReference>
<dbReference type="AlphaFoldDB" id="A0A9X2ED44"/>
<dbReference type="PRINTS" id="PR00598">
    <property type="entry name" value="HTHMARR"/>
</dbReference>